<keyword evidence="3" id="KW-1185">Reference proteome</keyword>
<dbReference type="STRING" id="104259.A0A0F7TI97"/>
<accession>A0A0F7TI97</accession>
<dbReference type="AlphaFoldDB" id="A0A0F7TI97"/>
<sequence>MHFSSAAALVALSSVGLTYAAPFANPQEEIVRRKVTYQVVNVDGDPASSAAPEIETVTETVNSFTTVVGPAISPLTVTVTAPSSTPTPSSTPHSHVAPPPGASFFPAPSSGSGFFRRGLMAAGHPLQFARGYESSAASVTATPLAARGWYPSSVATPTSSSTSTPGIIVRQFGVWSSSAVASSSSVATSSASLVARQFGGWASSSIAFPSASVSSNSLAARQLGSWGSSGSLSATPSSTTPVSATPFIARDFHNHYYPSVSSSAAPSSSFTPFPSANALL</sequence>
<name>A0A0F7TI97_PENBI</name>
<dbReference type="EMBL" id="CDHK01000002">
    <property type="protein sequence ID" value="CEJ56463.1"/>
    <property type="molecule type" value="Genomic_DNA"/>
</dbReference>
<feature type="signal peptide" evidence="1">
    <location>
        <begin position="1"/>
        <end position="20"/>
    </location>
</feature>
<protein>
    <submittedName>
        <fullName evidence="2">Uncharacterized protein</fullName>
    </submittedName>
</protein>
<evidence type="ECO:0000313" key="3">
    <source>
        <dbReference type="Proteomes" id="UP000042958"/>
    </source>
</evidence>
<dbReference type="OrthoDB" id="4369889at2759"/>
<dbReference type="Proteomes" id="UP000042958">
    <property type="component" value="Unassembled WGS sequence"/>
</dbReference>
<proteinExistence type="predicted"/>
<keyword evidence="1" id="KW-0732">Signal</keyword>
<reference evidence="3" key="1">
    <citation type="journal article" date="2015" name="Genome Announc.">
        <title>Draft genome sequence of the fungus Penicillium brasilianum MG11.</title>
        <authorList>
            <person name="Horn F."/>
            <person name="Linde J."/>
            <person name="Mattern D.J."/>
            <person name="Walther G."/>
            <person name="Guthke R."/>
            <person name="Brakhage A.A."/>
            <person name="Valiante V."/>
        </authorList>
    </citation>
    <scope>NUCLEOTIDE SEQUENCE [LARGE SCALE GENOMIC DNA]</scope>
    <source>
        <strain evidence="3">MG11</strain>
    </source>
</reference>
<organism evidence="2 3">
    <name type="scientific">Penicillium brasilianum</name>
    <dbReference type="NCBI Taxonomy" id="104259"/>
    <lineage>
        <taxon>Eukaryota</taxon>
        <taxon>Fungi</taxon>
        <taxon>Dikarya</taxon>
        <taxon>Ascomycota</taxon>
        <taxon>Pezizomycotina</taxon>
        <taxon>Eurotiomycetes</taxon>
        <taxon>Eurotiomycetidae</taxon>
        <taxon>Eurotiales</taxon>
        <taxon>Aspergillaceae</taxon>
        <taxon>Penicillium</taxon>
    </lineage>
</organism>
<evidence type="ECO:0000313" key="2">
    <source>
        <dbReference type="EMBL" id="CEJ56463.1"/>
    </source>
</evidence>
<evidence type="ECO:0000256" key="1">
    <source>
        <dbReference type="SAM" id="SignalP"/>
    </source>
</evidence>
<gene>
    <name evidence="2" type="ORF">PMG11_02669</name>
</gene>
<feature type="chain" id="PRO_5002522308" evidence="1">
    <location>
        <begin position="21"/>
        <end position="280"/>
    </location>
</feature>